<name>A0A9W8G292_9FUNG</name>
<proteinExistence type="predicted"/>
<dbReference type="EMBL" id="JANBTW010000136">
    <property type="protein sequence ID" value="KAJ2669988.1"/>
    <property type="molecule type" value="Genomic_DNA"/>
</dbReference>
<dbReference type="CDD" id="cd05120">
    <property type="entry name" value="APH_ChoK_like"/>
    <property type="match status" value="1"/>
</dbReference>
<evidence type="ECO:0000259" key="1">
    <source>
        <dbReference type="PROSITE" id="PS50011"/>
    </source>
</evidence>
<evidence type="ECO:0000313" key="3">
    <source>
        <dbReference type="Proteomes" id="UP001151518"/>
    </source>
</evidence>
<evidence type="ECO:0000313" key="2">
    <source>
        <dbReference type="EMBL" id="KAJ2669988.1"/>
    </source>
</evidence>
<dbReference type="SUPFAM" id="SSF56112">
    <property type="entry name" value="Protein kinase-like (PK-like)"/>
    <property type="match status" value="1"/>
</dbReference>
<dbReference type="PANTHER" id="PTHR21310">
    <property type="entry name" value="AMINOGLYCOSIDE PHOSPHOTRANSFERASE-RELATED-RELATED"/>
    <property type="match status" value="1"/>
</dbReference>
<comment type="caution">
    <text evidence="2">The sequence shown here is derived from an EMBL/GenBank/DDBJ whole genome shotgun (WGS) entry which is preliminary data.</text>
</comment>
<protein>
    <recommendedName>
        <fullName evidence="1">Protein kinase domain-containing protein</fullName>
    </recommendedName>
</protein>
<dbReference type="GO" id="GO:0004672">
    <property type="term" value="F:protein kinase activity"/>
    <property type="evidence" value="ECO:0007669"/>
    <property type="project" value="InterPro"/>
</dbReference>
<dbReference type="InterPro" id="IPR000719">
    <property type="entry name" value="Prot_kinase_dom"/>
</dbReference>
<dbReference type="InterPro" id="IPR051678">
    <property type="entry name" value="AGP_Transferase"/>
</dbReference>
<feature type="domain" description="Protein kinase" evidence="1">
    <location>
        <begin position="89"/>
        <end position="370"/>
    </location>
</feature>
<gene>
    <name evidence="2" type="ORF">GGI25_005986</name>
</gene>
<organism evidence="2 3">
    <name type="scientific">Coemansia spiralis</name>
    <dbReference type="NCBI Taxonomy" id="417178"/>
    <lineage>
        <taxon>Eukaryota</taxon>
        <taxon>Fungi</taxon>
        <taxon>Fungi incertae sedis</taxon>
        <taxon>Zoopagomycota</taxon>
        <taxon>Kickxellomycotina</taxon>
        <taxon>Kickxellomycetes</taxon>
        <taxon>Kickxellales</taxon>
        <taxon>Kickxellaceae</taxon>
        <taxon>Coemansia</taxon>
    </lineage>
</organism>
<dbReference type="GO" id="GO:0005524">
    <property type="term" value="F:ATP binding"/>
    <property type="evidence" value="ECO:0007669"/>
    <property type="project" value="InterPro"/>
</dbReference>
<reference evidence="2" key="1">
    <citation type="submission" date="2022-07" db="EMBL/GenBank/DDBJ databases">
        <title>Phylogenomic reconstructions and comparative analyses of Kickxellomycotina fungi.</title>
        <authorList>
            <person name="Reynolds N.K."/>
            <person name="Stajich J.E."/>
            <person name="Barry K."/>
            <person name="Grigoriev I.V."/>
            <person name="Crous P."/>
            <person name="Smith M.E."/>
        </authorList>
    </citation>
    <scope>NUCLEOTIDE SEQUENCE</scope>
    <source>
        <strain evidence="2">NRRL 3115</strain>
    </source>
</reference>
<dbReference type="Pfam" id="PF01636">
    <property type="entry name" value="APH"/>
    <property type="match status" value="1"/>
</dbReference>
<sequence>MSREAERDPRSVSHPACESKADCGASQHKMLCFQARFQIIATNNSQNDASDLPRCRKLHIPCNATWPTPTASLVSLDTQSHFWNSEMEEYLHNILDEHSLPKEYQNVYHNPSQLVVRCADVIIKVKSINKDKYVMNEYNILTHLQHIEFKLSPKPLHYGKSNEHCYIIIQYIDGESLYNIFMKQDSVKQIVEQLKNILHDIHNINPPKDYALKWDYDNFYKDNIIDNKHTELYKDVIERLFSTIERRLVFIHRDLWAGNILIKNNKIVGIIDWELAGIGPIECEVAMRFDRPTPICEYLTPAFEESYTNASRQQRQTKDKQWRGPRKLKTAMQMQVIERIELLYLRWKERNDMQINREDTTTVRARRPEK</sequence>
<dbReference type="AlphaFoldDB" id="A0A9W8G292"/>
<dbReference type="Proteomes" id="UP001151518">
    <property type="component" value="Unassembled WGS sequence"/>
</dbReference>
<dbReference type="OrthoDB" id="8300194at2759"/>
<accession>A0A9W8G292</accession>
<dbReference type="Gene3D" id="3.90.1200.10">
    <property type="match status" value="1"/>
</dbReference>
<dbReference type="InterPro" id="IPR002575">
    <property type="entry name" value="Aminoglycoside_PTrfase"/>
</dbReference>
<dbReference type="PROSITE" id="PS50011">
    <property type="entry name" value="PROTEIN_KINASE_DOM"/>
    <property type="match status" value="1"/>
</dbReference>
<dbReference type="InterPro" id="IPR011009">
    <property type="entry name" value="Kinase-like_dom_sf"/>
</dbReference>